<feature type="non-terminal residue" evidence="9">
    <location>
        <position position="1"/>
    </location>
</feature>
<evidence type="ECO:0000259" key="8">
    <source>
        <dbReference type="PROSITE" id="PS50258"/>
    </source>
</evidence>
<dbReference type="GO" id="GO:0012505">
    <property type="term" value="C:endomembrane system"/>
    <property type="evidence" value="ECO:0007669"/>
    <property type="project" value="UniProtKB-SubCell"/>
</dbReference>
<accession>A0A0B6YFQ6</accession>
<dbReference type="InterPro" id="IPR000800">
    <property type="entry name" value="Notch_dom"/>
</dbReference>
<feature type="non-terminal residue" evidence="9">
    <location>
        <position position="131"/>
    </location>
</feature>
<dbReference type="Pfam" id="PF00066">
    <property type="entry name" value="Notch"/>
    <property type="match status" value="1"/>
</dbReference>
<keyword evidence="3" id="KW-1133">Transmembrane helix</keyword>
<sequence length="131" mass="15122">NCLYESYCLKNYNNGHCDNGCNTVECDWDGLDCDTGLAKLVPGTLFIIVLIEPQEFQEIKREFVRQLGHVLRAVVRIRKAATGEEMIYPWEGETSDNNDSVLQRTKRWAESLVKKHTWREKRSALIGTKVF</sequence>
<keyword evidence="4" id="KW-0472">Membrane</keyword>
<keyword evidence="5" id="KW-1015">Disulfide bond</keyword>
<comment type="subcellular location">
    <subcellularLocation>
        <location evidence="7">Endomembrane system</location>
        <topology evidence="7">Single-pass type I membrane protein</topology>
    </subcellularLocation>
</comment>
<feature type="domain" description="LNR" evidence="8">
    <location>
        <begin position="2"/>
        <end position="38"/>
    </location>
</feature>
<protein>
    <recommendedName>
        <fullName evidence="8">LNR domain-containing protein</fullName>
    </recommendedName>
</protein>
<reference evidence="9" key="1">
    <citation type="submission" date="2014-12" db="EMBL/GenBank/DDBJ databases">
        <title>Insight into the proteome of Arion vulgaris.</title>
        <authorList>
            <person name="Aradska J."/>
            <person name="Bulat T."/>
            <person name="Smidak R."/>
            <person name="Sarate P."/>
            <person name="Gangsoo J."/>
            <person name="Sialana F."/>
            <person name="Bilban M."/>
            <person name="Lubec G."/>
        </authorList>
    </citation>
    <scope>NUCLEOTIDE SEQUENCE</scope>
    <source>
        <tissue evidence="9">Skin</tissue>
    </source>
</reference>
<evidence type="ECO:0000256" key="1">
    <source>
        <dbReference type="ARBA" id="ARBA00022692"/>
    </source>
</evidence>
<dbReference type="PROSITE" id="PS50258">
    <property type="entry name" value="LNR"/>
    <property type="match status" value="1"/>
</dbReference>
<keyword evidence="6" id="KW-0325">Glycoprotein</keyword>
<name>A0A0B6YFQ6_9EUPU</name>
<dbReference type="Pfam" id="PF06816">
    <property type="entry name" value="NOD"/>
    <property type="match status" value="1"/>
</dbReference>
<dbReference type="SMART" id="SM01338">
    <property type="entry name" value="NOD"/>
    <property type="match status" value="1"/>
</dbReference>
<dbReference type="GO" id="GO:0030154">
    <property type="term" value="P:cell differentiation"/>
    <property type="evidence" value="ECO:0007669"/>
    <property type="project" value="InterPro"/>
</dbReference>
<gene>
    <name evidence="9" type="primary">ORF24258</name>
</gene>
<organism evidence="9">
    <name type="scientific">Arion vulgaris</name>
    <dbReference type="NCBI Taxonomy" id="1028688"/>
    <lineage>
        <taxon>Eukaryota</taxon>
        <taxon>Metazoa</taxon>
        <taxon>Spiralia</taxon>
        <taxon>Lophotrochozoa</taxon>
        <taxon>Mollusca</taxon>
        <taxon>Gastropoda</taxon>
        <taxon>Heterobranchia</taxon>
        <taxon>Euthyneura</taxon>
        <taxon>Panpulmonata</taxon>
        <taxon>Eupulmonata</taxon>
        <taxon>Stylommatophora</taxon>
        <taxon>Helicina</taxon>
        <taxon>Arionoidea</taxon>
        <taxon>Arionidae</taxon>
        <taxon>Arion</taxon>
    </lineage>
</organism>
<evidence type="ECO:0000256" key="3">
    <source>
        <dbReference type="ARBA" id="ARBA00022989"/>
    </source>
</evidence>
<evidence type="ECO:0000313" key="9">
    <source>
        <dbReference type="EMBL" id="CEK55058.1"/>
    </source>
</evidence>
<keyword evidence="2" id="KW-0677">Repeat</keyword>
<dbReference type="SUPFAM" id="SSF90193">
    <property type="entry name" value="Notch domain"/>
    <property type="match status" value="1"/>
</dbReference>
<dbReference type="GO" id="GO:0016020">
    <property type="term" value="C:membrane"/>
    <property type="evidence" value="ECO:0007669"/>
    <property type="project" value="InterPro"/>
</dbReference>
<evidence type="ECO:0000256" key="7">
    <source>
        <dbReference type="ARBA" id="ARBA00046288"/>
    </source>
</evidence>
<dbReference type="Gene3D" id="3.30.70.3310">
    <property type="match status" value="1"/>
</dbReference>
<proteinExistence type="predicted"/>
<dbReference type="Gene3D" id="3.30.300.320">
    <property type="match status" value="1"/>
</dbReference>
<evidence type="ECO:0000256" key="6">
    <source>
        <dbReference type="ARBA" id="ARBA00023180"/>
    </source>
</evidence>
<evidence type="ECO:0000256" key="5">
    <source>
        <dbReference type="ARBA" id="ARBA00023157"/>
    </source>
</evidence>
<keyword evidence="1" id="KW-0812">Transmembrane</keyword>
<evidence type="ECO:0000256" key="4">
    <source>
        <dbReference type="ARBA" id="ARBA00023136"/>
    </source>
</evidence>
<dbReference type="EMBL" id="HACG01008193">
    <property type="protein sequence ID" value="CEK55058.1"/>
    <property type="molecule type" value="Transcribed_RNA"/>
</dbReference>
<dbReference type="SMART" id="SM00004">
    <property type="entry name" value="NL"/>
    <property type="match status" value="1"/>
</dbReference>
<evidence type="ECO:0000256" key="2">
    <source>
        <dbReference type="ARBA" id="ARBA00022737"/>
    </source>
</evidence>
<dbReference type="AlphaFoldDB" id="A0A0B6YFQ6"/>
<dbReference type="InterPro" id="IPR035993">
    <property type="entry name" value="Notch-like_dom_sf"/>
</dbReference>
<dbReference type="InterPro" id="IPR010660">
    <property type="entry name" value="Notch_NOD_dom"/>
</dbReference>